<accession>A0ABU7BBX7</accession>
<evidence type="ECO:0000313" key="3">
    <source>
        <dbReference type="Proteomes" id="UP001345963"/>
    </source>
</evidence>
<reference evidence="2 3" key="1">
    <citation type="submission" date="2021-07" db="EMBL/GenBank/DDBJ databases">
        <authorList>
            <person name="Palmer J.M."/>
        </authorList>
    </citation>
    <scope>NUCLEOTIDE SEQUENCE [LARGE SCALE GENOMIC DNA]</scope>
    <source>
        <strain evidence="2 3">AT_MEX2019</strain>
        <tissue evidence="2">Muscle</tissue>
    </source>
</reference>
<proteinExistence type="predicted"/>
<feature type="compositionally biased region" description="Polar residues" evidence="1">
    <location>
        <begin position="82"/>
        <end position="93"/>
    </location>
</feature>
<comment type="caution">
    <text evidence="2">The sequence shown here is derived from an EMBL/GenBank/DDBJ whole genome shotgun (WGS) entry which is preliminary data.</text>
</comment>
<sequence length="104" mass="11400">MAENARRPGGVQHRANGPIFSQQVVQHKRINPVQQEAKSGATNILPRPLKYLTPAKRQRLSALQSNACERFNERGNVDGRADSSQTRTATSQKECLASCTGPSE</sequence>
<feature type="region of interest" description="Disordered" evidence="1">
    <location>
        <begin position="71"/>
        <end position="104"/>
    </location>
</feature>
<evidence type="ECO:0000313" key="2">
    <source>
        <dbReference type="EMBL" id="MED6247155.1"/>
    </source>
</evidence>
<organism evidence="2 3">
    <name type="scientific">Ataeniobius toweri</name>
    <dbReference type="NCBI Taxonomy" id="208326"/>
    <lineage>
        <taxon>Eukaryota</taxon>
        <taxon>Metazoa</taxon>
        <taxon>Chordata</taxon>
        <taxon>Craniata</taxon>
        <taxon>Vertebrata</taxon>
        <taxon>Euteleostomi</taxon>
        <taxon>Actinopterygii</taxon>
        <taxon>Neopterygii</taxon>
        <taxon>Teleostei</taxon>
        <taxon>Neoteleostei</taxon>
        <taxon>Acanthomorphata</taxon>
        <taxon>Ovalentaria</taxon>
        <taxon>Atherinomorphae</taxon>
        <taxon>Cyprinodontiformes</taxon>
        <taxon>Goodeidae</taxon>
        <taxon>Ataeniobius</taxon>
    </lineage>
</organism>
<feature type="compositionally biased region" description="Basic and acidic residues" evidence="1">
    <location>
        <begin position="71"/>
        <end position="81"/>
    </location>
</feature>
<gene>
    <name evidence="2" type="ORF">ATANTOWER_032484</name>
</gene>
<name>A0ABU7BBX7_9TELE</name>
<dbReference type="Proteomes" id="UP001345963">
    <property type="component" value="Unassembled WGS sequence"/>
</dbReference>
<dbReference type="EMBL" id="JAHUTI010048903">
    <property type="protein sequence ID" value="MED6247155.1"/>
    <property type="molecule type" value="Genomic_DNA"/>
</dbReference>
<keyword evidence="3" id="KW-1185">Reference proteome</keyword>
<evidence type="ECO:0000256" key="1">
    <source>
        <dbReference type="SAM" id="MobiDB-lite"/>
    </source>
</evidence>
<protein>
    <submittedName>
        <fullName evidence="2">Uncharacterized protein</fullName>
    </submittedName>
</protein>